<protein>
    <submittedName>
        <fullName evidence="8">SPFH/Band 7/PHB domain protein</fullName>
    </submittedName>
</protein>
<comment type="subcellular location">
    <subcellularLocation>
        <location evidence="1">Membrane</location>
        <topology evidence="1">Single-pass membrane protein</topology>
    </subcellularLocation>
</comment>
<keyword evidence="5" id="KW-0472">Membrane</keyword>
<name>A0A938YCL9_9ACTN</name>
<dbReference type="GO" id="GO:0098552">
    <property type="term" value="C:side of membrane"/>
    <property type="evidence" value="ECO:0007669"/>
    <property type="project" value="UniProtKB-ARBA"/>
</dbReference>
<comment type="similarity">
    <text evidence="2">Belongs to the band 7/mec-2 family.</text>
</comment>
<evidence type="ECO:0000313" key="9">
    <source>
        <dbReference type="Proteomes" id="UP000663801"/>
    </source>
</evidence>
<evidence type="ECO:0000256" key="3">
    <source>
        <dbReference type="ARBA" id="ARBA00022692"/>
    </source>
</evidence>
<dbReference type="PROSITE" id="PS01270">
    <property type="entry name" value="BAND_7"/>
    <property type="match status" value="1"/>
</dbReference>
<dbReference type="Gene3D" id="3.30.479.30">
    <property type="entry name" value="Band 7 domain"/>
    <property type="match status" value="1"/>
</dbReference>
<keyword evidence="9" id="KW-1185">Reference proteome</keyword>
<dbReference type="AlphaFoldDB" id="A0A938YCL9"/>
<gene>
    <name evidence="8" type="ORF">JL107_01910</name>
</gene>
<dbReference type="InterPro" id="IPR001972">
    <property type="entry name" value="Stomatin_HflK_fam"/>
</dbReference>
<dbReference type="GO" id="GO:0005886">
    <property type="term" value="C:plasma membrane"/>
    <property type="evidence" value="ECO:0007669"/>
    <property type="project" value="UniProtKB-ARBA"/>
</dbReference>
<proteinExistence type="inferred from homology"/>
<dbReference type="PRINTS" id="PR00721">
    <property type="entry name" value="STOMATIN"/>
</dbReference>
<dbReference type="Proteomes" id="UP000663801">
    <property type="component" value="Unassembled WGS sequence"/>
</dbReference>
<dbReference type="PANTHER" id="PTHR43327">
    <property type="entry name" value="STOMATIN-LIKE PROTEIN 2, MITOCHONDRIAL"/>
    <property type="match status" value="1"/>
</dbReference>
<dbReference type="InterPro" id="IPR001107">
    <property type="entry name" value="Band_7"/>
</dbReference>
<evidence type="ECO:0000256" key="4">
    <source>
        <dbReference type="ARBA" id="ARBA00022989"/>
    </source>
</evidence>
<feature type="region of interest" description="Disordered" evidence="6">
    <location>
        <begin position="388"/>
        <end position="422"/>
    </location>
</feature>
<dbReference type="FunFam" id="3.30.479.30:FF:000004">
    <property type="entry name" value="Putative membrane protease family, stomatin"/>
    <property type="match status" value="1"/>
</dbReference>
<organism evidence="8 9">
    <name type="scientific">Nakamurella flavida</name>
    <dbReference type="NCBI Taxonomy" id="363630"/>
    <lineage>
        <taxon>Bacteria</taxon>
        <taxon>Bacillati</taxon>
        <taxon>Actinomycetota</taxon>
        <taxon>Actinomycetes</taxon>
        <taxon>Nakamurellales</taxon>
        <taxon>Nakamurellaceae</taxon>
        <taxon>Nakamurella</taxon>
    </lineage>
</organism>
<accession>A0A938YCL9</accession>
<dbReference type="CDD" id="cd08829">
    <property type="entry name" value="SPFH_paraslipin"/>
    <property type="match status" value="1"/>
</dbReference>
<keyword evidence="4" id="KW-1133">Transmembrane helix</keyword>
<evidence type="ECO:0000313" key="8">
    <source>
        <dbReference type="EMBL" id="MBM9475191.1"/>
    </source>
</evidence>
<dbReference type="RefSeq" id="WP_205255333.1">
    <property type="nucleotide sequence ID" value="NZ_BAAAPV010000001.1"/>
</dbReference>
<evidence type="ECO:0000256" key="1">
    <source>
        <dbReference type="ARBA" id="ARBA00004167"/>
    </source>
</evidence>
<feature type="domain" description="Band 7" evidence="7">
    <location>
        <begin position="22"/>
        <end position="180"/>
    </location>
</feature>
<dbReference type="Pfam" id="PF01145">
    <property type="entry name" value="Band_7"/>
    <property type="match status" value="1"/>
</dbReference>
<dbReference type="InterPro" id="IPR036013">
    <property type="entry name" value="Band_7/SPFH_dom_sf"/>
</dbReference>
<sequence>MPDPLLIVTLIIAVLVVLLVVRSVKVIPQAQSAVVERLGRFNKTSNAGLLWLMPFVDRIRARVDLREQVVSFPPQPVITEDNLTVSIDTVVFFQVTDPRSAVYEIANYIVAVEQLTTTTLRNVVGGMTLEQTLTSRDAINGQLRGVLDEATGKWGLRVARVELKAVDPPLSIQDSMEKQMRADRDKRAMILTAEGQREAFIKTAQGQKQAAVLTAEGAKQAAILQAEGERQRRILTAQGERAAQYLQAQGQAKAIEKVFAAVKAGKPTPELLAYQYLQTLPEMAKGDSNKVWVIPSEFSSSLEGFAKMLGAKGDDGVFRYEPSTTQDAPASSPAADDEDVADWFGGTSADEVAEAVRAAEREAAISIEDKDAALAAKSRAEIDAQLRYPPQPVLGAPVSAPATSDAAPQIAAGPDPAAPPAG</sequence>
<reference evidence="8" key="1">
    <citation type="submission" date="2021-01" db="EMBL/GenBank/DDBJ databases">
        <title>KCTC 19127 draft genome.</title>
        <authorList>
            <person name="An D."/>
        </authorList>
    </citation>
    <scope>NUCLEOTIDE SEQUENCE</scope>
    <source>
        <strain evidence="8">KCTC 19127</strain>
    </source>
</reference>
<dbReference type="PANTHER" id="PTHR43327:SF10">
    <property type="entry name" value="STOMATIN-LIKE PROTEIN 2, MITOCHONDRIAL"/>
    <property type="match status" value="1"/>
</dbReference>
<dbReference type="SUPFAM" id="SSF117892">
    <property type="entry name" value="Band 7/SPFH domain"/>
    <property type="match status" value="1"/>
</dbReference>
<evidence type="ECO:0000256" key="2">
    <source>
        <dbReference type="ARBA" id="ARBA00008164"/>
    </source>
</evidence>
<dbReference type="InterPro" id="IPR018080">
    <property type="entry name" value="Band_7/stomatin-like_CS"/>
</dbReference>
<evidence type="ECO:0000256" key="5">
    <source>
        <dbReference type="ARBA" id="ARBA00023136"/>
    </source>
</evidence>
<dbReference type="InterPro" id="IPR050710">
    <property type="entry name" value="Band7/mec-2_domain"/>
</dbReference>
<evidence type="ECO:0000259" key="7">
    <source>
        <dbReference type="SMART" id="SM00244"/>
    </source>
</evidence>
<keyword evidence="3" id="KW-0812">Transmembrane</keyword>
<feature type="compositionally biased region" description="Low complexity" evidence="6">
    <location>
        <begin position="406"/>
        <end position="415"/>
    </location>
</feature>
<comment type="caution">
    <text evidence="8">The sequence shown here is derived from an EMBL/GenBank/DDBJ whole genome shotgun (WGS) entry which is preliminary data.</text>
</comment>
<dbReference type="EMBL" id="JAERWL010000002">
    <property type="protein sequence ID" value="MBM9475191.1"/>
    <property type="molecule type" value="Genomic_DNA"/>
</dbReference>
<dbReference type="SMART" id="SM00244">
    <property type="entry name" value="PHB"/>
    <property type="match status" value="1"/>
</dbReference>
<feature type="region of interest" description="Disordered" evidence="6">
    <location>
        <begin position="317"/>
        <end position="337"/>
    </location>
</feature>
<evidence type="ECO:0000256" key="6">
    <source>
        <dbReference type="SAM" id="MobiDB-lite"/>
    </source>
</evidence>